<gene>
    <name evidence="2" type="ORF">H6P81_002443</name>
</gene>
<feature type="compositionally biased region" description="Basic residues" evidence="1">
    <location>
        <begin position="54"/>
        <end position="63"/>
    </location>
</feature>
<protein>
    <submittedName>
        <fullName evidence="2">Uncharacterized protein</fullName>
    </submittedName>
</protein>
<proteinExistence type="predicted"/>
<evidence type="ECO:0000313" key="3">
    <source>
        <dbReference type="Proteomes" id="UP000825729"/>
    </source>
</evidence>
<name>A0AAV7F9T2_ARIFI</name>
<sequence length="114" mass="13239">MNDGKAENPPLLQEERPVRLFISNAKQPQNYRVSLITAKTLLGGSRRDCEPCKARRRRRRRRRETSESRLSWLAAKDEVPSRKIAFKKYTGEENPLISVGFVGFHLEGKEKEEK</sequence>
<feature type="region of interest" description="Disordered" evidence="1">
    <location>
        <begin position="45"/>
        <end position="69"/>
    </location>
</feature>
<reference evidence="2 3" key="1">
    <citation type="submission" date="2021-07" db="EMBL/GenBank/DDBJ databases">
        <title>The Aristolochia fimbriata genome: insights into angiosperm evolution, floral development and chemical biosynthesis.</title>
        <authorList>
            <person name="Jiao Y."/>
        </authorList>
    </citation>
    <scope>NUCLEOTIDE SEQUENCE [LARGE SCALE GENOMIC DNA]</scope>
    <source>
        <strain evidence="2">IBCAS-2021</strain>
        <tissue evidence="2">Leaf</tissue>
    </source>
</reference>
<dbReference type="Proteomes" id="UP000825729">
    <property type="component" value="Unassembled WGS sequence"/>
</dbReference>
<accession>A0AAV7F9T2</accession>
<organism evidence="2 3">
    <name type="scientific">Aristolochia fimbriata</name>
    <name type="common">White veined hardy Dutchman's pipe vine</name>
    <dbReference type="NCBI Taxonomy" id="158543"/>
    <lineage>
        <taxon>Eukaryota</taxon>
        <taxon>Viridiplantae</taxon>
        <taxon>Streptophyta</taxon>
        <taxon>Embryophyta</taxon>
        <taxon>Tracheophyta</taxon>
        <taxon>Spermatophyta</taxon>
        <taxon>Magnoliopsida</taxon>
        <taxon>Magnoliidae</taxon>
        <taxon>Piperales</taxon>
        <taxon>Aristolochiaceae</taxon>
        <taxon>Aristolochia</taxon>
    </lineage>
</organism>
<comment type="caution">
    <text evidence="2">The sequence shown here is derived from an EMBL/GenBank/DDBJ whole genome shotgun (WGS) entry which is preliminary data.</text>
</comment>
<evidence type="ECO:0000313" key="2">
    <source>
        <dbReference type="EMBL" id="KAG9457935.1"/>
    </source>
</evidence>
<evidence type="ECO:0000256" key="1">
    <source>
        <dbReference type="SAM" id="MobiDB-lite"/>
    </source>
</evidence>
<dbReference type="AlphaFoldDB" id="A0AAV7F9T2"/>
<keyword evidence="3" id="KW-1185">Reference proteome</keyword>
<dbReference type="EMBL" id="JAINDJ010000002">
    <property type="protein sequence ID" value="KAG9457935.1"/>
    <property type="molecule type" value="Genomic_DNA"/>
</dbReference>